<reference evidence="2 3" key="1">
    <citation type="journal article" date="2021" name="Sci. Rep.">
        <title>Genome sequencing of the multicellular alga Astrephomene provides insights into convergent evolution of germ-soma differentiation.</title>
        <authorList>
            <person name="Yamashita S."/>
            <person name="Yamamoto K."/>
            <person name="Matsuzaki R."/>
            <person name="Suzuki S."/>
            <person name="Yamaguchi H."/>
            <person name="Hirooka S."/>
            <person name="Minakuchi Y."/>
            <person name="Miyagishima S."/>
            <person name="Kawachi M."/>
            <person name="Toyoda A."/>
            <person name="Nozaki H."/>
        </authorList>
    </citation>
    <scope>NUCLEOTIDE SEQUENCE [LARGE SCALE GENOMIC DNA]</scope>
    <source>
        <strain evidence="2 3">NIES-4017</strain>
    </source>
</reference>
<dbReference type="EMBL" id="BMAR01000006">
    <property type="protein sequence ID" value="GFR43723.1"/>
    <property type="molecule type" value="Genomic_DNA"/>
</dbReference>
<dbReference type="GO" id="GO:0009507">
    <property type="term" value="C:chloroplast"/>
    <property type="evidence" value="ECO:0007669"/>
    <property type="project" value="GOC"/>
</dbReference>
<dbReference type="AlphaFoldDB" id="A0AAD3DLC3"/>
<name>A0AAD3DLC3_9CHLO</name>
<dbReference type="GO" id="GO:0035770">
    <property type="term" value="C:ribonucleoprotein granule"/>
    <property type="evidence" value="ECO:0007669"/>
    <property type="project" value="TreeGrafter"/>
</dbReference>
<dbReference type="GO" id="GO:0044528">
    <property type="term" value="P:regulation of mitochondrial mRNA stability"/>
    <property type="evidence" value="ECO:0007669"/>
    <property type="project" value="TreeGrafter"/>
</dbReference>
<feature type="compositionally biased region" description="Low complexity" evidence="1">
    <location>
        <begin position="498"/>
        <end position="520"/>
    </location>
</feature>
<dbReference type="InterPro" id="IPR050870">
    <property type="entry name" value="FAST_kinase"/>
</dbReference>
<protein>
    <submittedName>
        <fullName evidence="2">Uncharacterized protein</fullName>
    </submittedName>
</protein>
<sequence>QALLECSKPRLSSFAPQHLAKMVQGLAALRYRPPPEWVDAYCCVLRPGLRRMSARELCAVLLALAELQVALDDPTRATLLSHTLSRLPSLPPSELALSLWALGRLTASRLPALLDLDASGRVLEVTRAGLAGGVFSGAELAQLLEGLTRLALQPGVGWMREYVGALEPRLGELEARQLAGVLGSLAAQQYRPSPRLQRRVLRATQSNMQQLLSDTSCAASLITALRRLSLDPPRAWVRALLSASRPALKNRCADLHLANLAGTLAAWGVRPDGRWAGRLFWRSQVLMQQNRMSPRALVAMLQAMVSLRLRPNEAWTALALRCAASLSCSPAFEPHHLSTLMAALQALGVRPPQPWLTRMLLSCHRSWERFGVSHWSSLLPALVLLGARPPRTWLARLEARSAPRLPDCSPLQLLVLLVALTQLQDMRPAAAAAAAGGPKGGEPAAAAATALPSEPLQVQQKQVQTPPASHRSGQPGSPRRRQKHHTKRYMQRLRLRLQQRATPATPAASSSTPTPTCSPA</sequence>
<feature type="non-terminal residue" evidence="2">
    <location>
        <position position="520"/>
    </location>
</feature>
<accession>A0AAD3DLC3</accession>
<dbReference type="GO" id="GO:0005759">
    <property type="term" value="C:mitochondrial matrix"/>
    <property type="evidence" value="ECO:0007669"/>
    <property type="project" value="TreeGrafter"/>
</dbReference>
<evidence type="ECO:0000313" key="3">
    <source>
        <dbReference type="Proteomes" id="UP001054857"/>
    </source>
</evidence>
<proteinExistence type="predicted"/>
<dbReference type="GO" id="GO:0000963">
    <property type="term" value="P:mitochondrial RNA processing"/>
    <property type="evidence" value="ECO:0007669"/>
    <property type="project" value="TreeGrafter"/>
</dbReference>
<organism evidence="2 3">
    <name type="scientific">Astrephomene gubernaculifera</name>
    <dbReference type="NCBI Taxonomy" id="47775"/>
    <lineage>
        <taxon>Eukaryota</taxon>
        <taxon>Viridiplantae</taxon>
        <taxon>Chlorophyta</taxon>
        <taxon>core chlorophytes</taxon>
        <taxon>Chlorophyceae</taxon>
        <taxon>CS clade</taxon>
        <taxon>Chlamydomonadales</taxon>
        <taxon>Astrephomenaceae</taxon>
        <taxon>Astrephomene</taxon>
    </lineage>
</organism>
<keyword evidence="3" id="KW-1185">Reference proteome</keyword>
<feature type="non-terminal residue" evidence="2">
    <location>
        <position position="1"/>
    </location>
</feature>
<dbReference type="PANTHER" id="PTHR21228">
    <property type="entry name" value="FAST LEU-RICH DOMAIN-CONTAINING"/>
    <property type="match status" value="1"/>
</dbReference>
<dbReference type="GO" id="GO:1901259">
    <property type="term" value="P:chloroplast rRNA processing"/>
    <property type="evidence" value="ECO:0007669"/>
    <property type="project" value="TreeGrafter"/>
</dbReference>
<dbReference type="GO" id="GO:0003723">
    <property type="term" value="F:RNA binding"/>
    <property type="evidence" value="ECO:0007669"/>
    <property type="project" value="TreeGrafter"/>
</dbReference>
<evidence type="ECO:0000313" key="2">
    <source>
        <dbReference type="EMBL" id="GFR43723.1"/>
    </source>
</evidence>
<dbReference type="PANTHER" id="PTHR21228:SF40">
    <property type="entry name" value="LD45607P"/>
    <property type="match status" value="1"/>
</dbReference>
<gene>
    <name evidence="2" type="ORF">Agub_g4834</name>
</gene>
<feature type="region of interest" description="Disordered" evidence="1">
    <location>
        <begin position="453"/>
        <end position="520"/>
    </location>
</feature>
<comment type="caution">
    <text evidence="2">The sequence shown here is derived from an EMBL/GenBank/DDBJ whole genome shotgun (WGS) entry which is preliminary data.</text>
</comment>
<dbReference type="Proteomes" id="UP001054857">
    <property type="component" value="Unassembled WGS sequence"/>
</dbReference>
<evidence type="ECO:0000256" key="1">
    <source>
        <dbReference type="SAM" id="MobiDB-lite"/>
    </source>
</evidence>
<feature type="compositionally biased region" description="Polar residues" evidence="1">
    <location>
        <begin position="456"/>
        <end position="475"/>
    </location>
</feature>
<feature type="compositionally biased region" description="Basic residues" evidence="1">
    <location>
        <begin position="478"/>
        <end position="497"/>
    </location>
</feature>